<evidence type="ECO:0000313" key="11">
    <source>
        <dbReference type="EMBL" id="CUB07816.1"/>
    </source>
</evidence>
<dbReference type="GO" id="GO:0022857">
    <property type="term" value="F:transmembrane transporter activity"/>
    <property type="evidence" value="ECO:0007669"/>
    <property type="project" value="UniProtKB-UniRule"/>
</dbReference>
<organism evidence="11 12">
    <name type="scientific">Tepidiphilus thermophilus</name>
    <dbReference type="NCBI Taxonomy" id="876478"/>
    <lineage>
        <taxon>Bacteria</taxon>
        <taxon>Pseudomonadati</taxon>
        <taxon>Pseudomonadota</taxon>
        <taxon>Hydrogenophilia</taxon>
        <taxon>Hydrogenophilales</taxon>
        <taxon>Hydrogenophilaceae</taxon>
        <taxon>Tepidiphilus</taxon>
    </lineage>
</organism>
<evidence type="ECO:0000256" key="8">
    <source>
        <dbReference type="ARBA" id="ARBA00038436"/>
    </source>
</evidence>
<keyword evidence="5 9" id="KW-0812">Transmembrane</keyword>
<evidence type="ECO:0000256" key="6">
    <source>
        <dbReference type="ARBA" id="ARBA00022989"/>
    </source>
</evidence>
<evidence type="ECO:0000256" key="7">
    <source>
        <dbReference type="ARBA" id="ARBA00023136"/>
    </source>
</evidence>
<dbReference type="EMBL" id="CYHH01000012">
    <property type="protein sequence ID" value="CUB07816.1"/>
    <property type="molecule type" value="Genomic_DNA"/>
</dbReference>
<evidence type="ECO:0000256" key="9">
    <source>
        <dbReference type="RuleBase" id="RU369079"/>
    </source>
</evidence>
<feature type="transmembrane region" description="Helical" evidence="9">
    <location>
        <begin position="92"/>
        <end position="114"/>
    </location>
</feature>
<evidence type="ECO:0000313" key="12">
    <source>
        <dbReference type="Proteomes" id="UP000182108"/>
    </source>
</evidence>
<name>A0A0K6IXG7_9PROT</name>
<keyword evidence="6 9" id="KW-1133">Transmembrane helix</keyword>
<keyword evidence="7 9" id="KW-0472">Membrane</keyword>
<protein>
    <recommendedName>
        <fullName evidence="9">TRAP transporter small permease protein</fullName>
    </recommendedName>
</protein>
<comment type="function">
    <text evidence="9">Part of the tripartite ATP-independent periplasmic (TRAP) transport system.</text>
</comment>
<dbReference type="InterPro" id="IPR055348">
    <property type="entry name" value="DctQ"/>
</dbReference>
<evidence type="ECO:0000256" key="2">
    <source>
        <dbReference type="ARBA" id="ARBA00022448"/>
    </source>
</evidence>
<evidence type="ECO:0000259" key="10">
    <source>
        <dbReference type="Pfam" id="PF04290"/>
    </source>
</evidence>
<gene>
    <name evidence="11" type="ORF">Ga0061068_11238</name>
</gene>
<dbReference type="AlphaFoldDB" id="A0A0K6IXG7"/>
<evidence type="ECO:0000256" key="4">
    <source>
        <dbReference type="ARBA" id="ARBA00022519"/>
    </source>
</evidence>
<dbReference type="InterPro" id="IPR007387">
    <property type="entry name" value="TRAP_DctQ"/>
</dbReference>
<dbReference type="Pfam" id="PF04290">
    <property type="entry name" value="DctQ"/>
    <property type="match status" value="1"/>
</dbReference>
<reference evidence="12" key="1">
    <citation type="submission" date="2015-08" db="EMBL/GenBank/DDBJ databases">
        <authorList>
            <person name="Babu N.S."/>
            <person name="Beckwith C.J."/>
            <person name="Beseler K.G."/>
            <person name="Brison A."/>
            <person name="Carone J.V."/>
            <person name="Caskin T.P."/>
            <person name="Diamond M."/>
            <person name="Durham M.E."/>
            <person name="Foxe J.M."/>
            <person name="Go M."/>
            <person name="Henderson B.A."/>
            <person name="Jones I.B."/>
            <person name="McGettigan J.A."/>
            <person name="Micheletti S.J."/>
            <person name="Nasrallah M.E."/>
            <person name="Ortiz D."/>
            <person name="Piller C.R."/>
            <person name="Privatt S.R."/>
            <person name="Schneider S.L."/>
            <person name="Sharp S."/>
            <person name="Smith T.C."/>
            <person name="Stanton J.D."/>
            <person name="Ullery H.E."/>
            <person name="Wilson R.J."/>
            <person name="Serrano M.G."/>
            <person name="Buck G."/>
            <person name="Lee V."/>
            <person name="Wang Y."/>
            <person name="Carvalho R."/>
            <person name="Voegtly L."/>
            <person name="Shi R."/>
            <person name="Duckworth R."/>
            <person name="Johnson A."/>
            <person name="Loviza R."/>
            <person name="Walstead R."/>
            <person name="Shah Z."/>
            <person name="Kiflezghi M."/>
            <person name="Wade K."/>
            <person name="Ball S.L."/>
            <person name="Bradley K.W."/>
            <person name="Asai D.J."/>
            <person name="Bowman C.A."/>
            <person name="Russell D.A."/>
            <person name="Pope W.H."/>
            <person name="Jacobs-Sera D."/>
            <person name="Hendrix R.W."/>
            <person name="Hatfull G.F."/>
        </authorList>
    </citation>
    <scope>NUCLEOTIDE SEQUENCE [LARGE SCALE GENOMIC DNA]</scope>
    <source>
        <strain evidence="12">JCM 19170</strain>
    </source>
</reference>
<dbReference type="GO" id="GO:0005886">
    <property type="term" value="C:plasma membrane"/>
    <property type="evidence" value="ECO:0007669"/>
    <property type="project" value="UniProtKB-SubCell"/>
</dbReference>
<dbReference type="PANTHER" id="PTHR35011:SF4">
    <property type="entry name" value="SLL1102 PROTEIN"/>
    <property type="match status" value="1"/>
</dbReference>
<sequence>MQAWLRLSRGIDALNRFFGRIAIWFIFAATVLSAGNAIVRKLLNVGSNAWLEAQWYLYAAAFMLAAALTLRNNEHVRIDILISRFSLRTQAWMDLFGLFFMLLPVCVGVLYFSIPFFWQGFVSGEMSSNSGGLIRWPVYLTIPVGFTLLLLQGISEAIKRVAFLRGALPSPFVKESDETPPAGGAEGAR</sequence>
<dbReference type="Proteomes" id="UP000182108">
    <property type="component" value="Unassembled WGS sequence"/>
</dbReference>
<feature type="domain" description="Tripartite ATP-independent periplasmic transporters DctQ component" evidence="10">
    <location>
        <begin position="34"/>
        <end position="161"/>
    </location>
</feature>
<evidence type="ECO:0000256" key="1">
    <source>
        <dbReference type="ARBA" id="ARBA00004429"/>
    </source>
</evidence>
<dbReference type="RefSeq" id="WP_055424087.1">
    <property type="nucleotide sequence ID" value="NZ_CYHH01000012.1"/>
</dbReference>
<feature type="transmembrane region" description="Helical" evidence="9">
    <location>
        <begin position="21"/>
        <end position="43"/>
    </location>
</feature>
<dbReference type="OrthoDB" id="9795655at2"/>
<evidence type="ECO:0000256" key="3">
    <source>
        <dbReference type="ARBA" id="ARBA00022475"/>
    </source>
</evidence>
<keyword evidence="4 9" id="KW-0997">Cell inner membrane</keyword>
<accession>A0A0K6IXG7</accession>
<comment type="subunit">
    <text evidence="9">The complex comprises the extracytoplasmic solute receptor protein and the two transmembrane proteins.</text>
</comment>
<evidence type="ECO:0000256" key="5">
    <source>
        <dbReference type="ARBA" id="ARBA00022692"/>
    </source>
</evidence>
<comment type="subcellular location">
    <subcellularLocation>
        <location evidence="1 9">Cell inner membrane</location>
        <topology evidence="1 9">Multi-pass membrane protein</topology>
    </subcellularLocation>
</comment>
<keyword evidence="3" id="KW-1003">Cell membrane</keyword>
<dbReference type="PANTHER" id="PTHR35011">
    <property type="entry name" value="2,3-DIKETO-L-GULONATE TRAP TRANSPORTER SMALL PERMEASE PROTEIN YIAM"/>
    <property type="match status" value="1"/>
</dbReference>
<proteinExistence type="inferred from homology"/>
<comment type="similarity">
    <text evidence="8 9">Belongs to the TRAP transporter small permease family.</text>
</comment>
<feature type="transmembrane region" description="Helical" evidence="9">
    <location>
        <begin position="55"/>
        <end position="71"/>
    </location>
</feature>
<feature type="transmembrane region" description="Helical" evidence="9">
    <location>
        <begin position="134"/>
        <end position="151"/>
    </location>
</feature>
<keyword evidence="12" id="KW-1185">Reference proteome</keyword>
<keyword evidence="2 9" id="KW-0813">Transport</keyword>